<accession>A0ABQ1PX84</accession>
<dbReference type="EC" id="3.1.26.4" evidence="4 10"/>
<evidence type="ECO:0000313" key="14">
    <source>
        <dbReference type="Proteomes" id="UP000630594"/>
    </source>
</evidence>
<dbReference type="InterPro" id="IPR002156">
    <property type="entry name" value="RNaseH_domain"/>
</dbReference>
<evidence type="ECO:0000256" key="4">
    <source>
        <dbReference type="ARBA" id="ARBA00012180"/>
    </source>
</evidence>
<keyword evidence="6 10" id="KW-0479">Metal-binding</keyword>
<evidence type="ECO:0000256" key="8">
    <source>
        <dbReference type="ARBA" id="ARBA00022801"/>
    </source>
</evidence>
<keyword evidence="7 10" id="KW-0255">Endonuclease</keyword>
<dbReference type="InterPro" id="IPR050092">
    <property type="entry name" value="RNase_H"/>
</dbReference>
<keyword evidence="9 10" id="KW-0460">Magnesium</keyword>
<evidence type="ECO:0000256" key="10">
    <source>
        <dbReference type="HAMAP-Rule" id="MF_00042"/>
    </source>
</evidence>
<dbReference type="Gene3D" id="3.30.420.10">
    <property type="entry name" value="Ribonuclease H-like superfamily/Ribonuclease H"/>
    <property type="match status" value="1"/>
</dbReference>
<dbReference type="PROSITE" id="PS50879">
    <property type="entry name" value="RNASE_H_1"/>
    <property type="match status" value="1"/>
</dbReference>
<dbReference type="HAMAP" id="MF_00042">
    <property type="entry name" value="RNase_H"/>
    <property type="match status" value="1"/>
</dbReference>
<protein>
    <recommendedName>
        <fullName evidence="4 10">Ribonuclease H</fullName>
        <shortName evidence="10">RNase H</shortName>
        <ecNumber evidence="4 10">3.1.26.4</ecNumber>
    </recommendedName>
</protein>
<feature type="binding site" evidence="10">
    <location>
        <position position="40"/>
    </location>
    <ligand>
        <name>Mg(2+)</name>
        <dbReference type="ChEBI" id="CHEBI:18420"/>
        <label>1</label>
    </ligand>
</feature>
<evidence type="ECO:0000256" key="11">
    <source>
        <dbReference type="SAM" id="MobiDB-lite"/>
    </source>
</evidence>
<evidence type="ECO:0000256" key="9">
    <source>
        <dbReference type="ARBA" id="ARBA00022842"/>
    </source>
</evidence>
<evidence type="ECO:0000256" key="6">
    <source>
        <dbReference type="ARBA" id="ARBA00022723"/>
    </source>
</evidence>
<feature type="binding site" evidence="10">
    <location>
        <position position="98"/>
    </location>
    <ligand>
        <name>Mg(2+)</name>
        <dbReference type="ChEBI" id="CHEBI:18420"/>
        <label>1</label>
    </ligand>
</feature>
<evidence type="ECO:0000256" key="2">
    <source>
        <dbReference type="ARBA" id="ARBA00005300"/>
    </source>
</evidence>
<evidence type="ECO:0000256" key="3">
    <source>
        <dbReference type="ARBA" id="ARBA00011245"/>
    </source>
</evidence>
<keyword evidence="8 10" id="KW-0378">Hydrolase</keyword>
<proteinExistence type="inferred from homology"/>
<name>A0ABQ1PX84_9ACTN</name>
<dbReference type="Proteomes" id="UP000630594">
    <property type="component" value="Unassembled WGS sequence"/>
</dbReference>
<dbReference type="InterPro" id="IPR027843">
    <property type="entry name" value="DUF4440"/>
</dbReference>
<keyword evidence="10" id="KW-0963">Cytoplasm</keyword>
<keyword evidence="5 10" id="KW-0540">Nuclease</keyword>
<dbReference type="Pfam" id="PF00075">
    <property type="entry name" value="RNase_H"/>
    <property type="match status" value="1"/>
</dbReference>
<keyword evidence="14" id="KW-1185">Reference proteome</keyword>
<feature type="domain" description="RNase H type-1" evidence="12">
    <location>
        <begin position="31"/>
        <end position="170"/>
    </location>
</feature>
<comment type="cofactor">
    <cofactor evidence="10">
        <name>Mg(2+)</name>
        <dbReference type="ChEBI" id="CHEBI:18420"/>
    </cofactor>
    <text evidence="10">Binds 1 Mg(2+) ion per subunit. May bind a second metal ion at a regulatory site, or after substrate binding.</text>
</comment>
<comment type="function">
    <text evidence="10">Endonuclease that specifically degrades the RNA of RNA-DNA hybrids.</text>
</comment>
<evidence type="ECO:0000313" key="13">
    <source>
        <dbReference type="EMBL" id="GGD05949.1"/>
    </source>
</evidence>
<dbReference type="PANTHER" id="PTHR10642">
    <property type="entry name" value="RIBONUCLEASE H1"/>
    <property type="match status" value="1"/>
</dbReference>
<dbReference type="CDD" id="cd09278">
    <property type="entry name" value="RNase_HI_prokaryote_like"/>
    <property type="match status" value="1"/>
</dbReference>
<dbReference type="Gene3D" id="3.10.450.50">
    <property type="match status" value="1"/>
</dbReference>
<feature type="region of interest" description="Disordered" evidence="11">
    <location>
        <begin position="176"/>
        <end position="205"/>
    </location>
</feature>
<dbReference type="Pfam" id="PF14534">
    <property type="entry name" value="DUF4440"/>
    <property type="match status" value="1"/>
</dbReference>
<sequence>MPDSVTLAGTLVGTFSGVMHRIVPPAVAGSAPVTIIAAADGSALGNPGPAGWAWYVDPTHWASGGWPHGTNNMGELMAVLDLLQQTAHLDEPLHVICDSNYVINSITKWMAGWKRKGWKKGDGKPVMNVDLMKALDAAMQGRQVTFEWVKGHSGHPLNEEADALANAAAVAYKEGRTPEAGPGYPDATTDHPAAQVSQASQANQPVAEEDLFTALEEPEQPEQPEGDAVSEVLAYERALLSDEVRNDPVSLAAHLHADWSLVGDSGHVWSREDWLDRVAAVGPVEVEVLRAEQVDDHTVLLVWRGHDASGSAVHSTWWVRPGRRWVQRFHHVSRTSG</sequence>
<reference evidence="14" key="1">
    <citation type="journal article" date="2019" name="Int. J. Syst. Evol. Microbiol.">
        <title>The Global Catalogue of Microorganisms (GCM) 10K type strain sequencing project: providing services to taxonomists for standard genome sequencing and annotation.</title>
        <authorList>
            <consortium name="The Broad Institute Genomics Platform"/>
            <consortium name="The Broad Institute Genome Sequencing Center for Infectious Disease"/>
            <person name="Wu L."/>
            <person name="Ma J."/>
        </authorList>
    </citation>
    <scope>NUCLEOTIDE SEQUENCE [LARGE SCALE GENOMIC DNA]</scope>
    <source>
        <strain evidence="14">CCM 7403</strain>
    </source>
</reference>
<dbReference type="InterPro" id="IPR022892">
    <property type="entry name" value="RNaseHI"/>
</dbReference>
<comment type="subcellular location">
    <subcellularLocation>
        <location evidence="10">Cytoplasm</location>
    </subcellularLocation>
</comment>
<gene>
    <name evidence="10 13" type="primary">rnhA</name>
    <name evidence="13" type="ORF">GCM10007231_00850</name>
</gene>
<dbReference type="PANTHER" id="PTHR10642:SF26">
    <property type="entry name" value="RIBONUCLEASE H1"/>
    <property type="match status" value="1"/>
</dbReference>
<feature type="binding site" evidence="10">
    <location>
        <position position="40"/>
    </location>
    <ligand>
        <name>Mg(2+)</name>
        <dbReference type="ChEBI" id="CHEBI:18420"/>
        <label>2</label>
    </ligand>
</feature>
<dbReference type="EMBL" id="BMCK01000001">
    <property type="protein sequence ID" value="GGD05949.1"/>
    <property type="molecule type" value="Genomic_DNA"/>
</dbReference>
<dbReference type="InterPro" id="IPR036397">
    <property type="entry name" value="RNaseH_sf"/>
</dbReference>
<dbReference type="SUPFAM" id="SSF53098">
    <property type="entry name" value="Ribonuclease H-like"/>
    <property type="match status" value="1"/>
</dbReference>
<dbReference type="InterPro" id="IPR032710">
    <property type="entry name" value="NTF2-like_dom_sf"/>
</dbReference>
<comment type="catalytic activity">
    <reaction evidence="1 10">
        <text>Endonucleolytic cleavage to 5'-phosphomonoester.</text>
        <dbReference type="EC" id="3.1.26.4"/>
    </reaction>
</comment>
<evidence type="ECO:0000259" key="12">
    <source>
        <dbReference type="PROSITE" id="PS50879"/>
    </source>
</evidence>
<evidence type="ECO:0000256" key="5">
    <source>
        <dbReference type="ARBA" id="ARBA00022722"/>
    </source>
</evidence>
<evidence type="ECO:0000256" key="1">
    <source>
        <dbReference type="ARBA" id="ARBA00000077"/>
    </source>
</evidence>
<feature type="compositionally biased region" description="Low complexity" evidence="11">
    <location>
        <begin position="192"/>
        <end position="205"/>
    </location>
</feature>
<comment type="caution">
    <text evidence="13">The sequence shown here is derived from an EMBL/GenBank/DDBJ whole genome shotgun (WGS) entry which is preliminary data.</text>
</comment>
<dbReference type="SUPFAM" id="SSF54427">
    <property type="entry name" value="NTF2-like"/>
    <property type="match status" value="1"/>
</dbReference>
<feature type="binding site" evidence="10">
    <location>
        <position position="75"/>
    </location>
    <ligand>
        <name>Mg(2+)</name>
        <dbReference type="ChEBI" id="CHEBI:18420"/>
        <label>1</label>
    </ligand>
</feature>
<organism evidence="13 14">
    <name type="scientific">Nocardioides daphniae</name>
    <dbReference type="NCBI Taxonomy" id="402297"/>
    <lineage>
        <taxon>Bacteria</taxon>
        <taxon>Bacillati</taxon>
        <taxon>Actinomycetota</taxon>
        <taxon>Actinomycetes</taxon>
        <taxon>Propionibacteriales</taxon>
        <taxon>Nocardioidaceae</taxon>
        <taxon>Nocardioides</taxon>
    </lineage>
</organism>
<feature type="binding site" evidence="10">
    <location>
        <position position="162"/>
    </location>
    <ligand>
        <name>Mg(2+)</name>
        <dbReference type="ChEBI" id="CHEBI:18420"/>
        <label>2</label>
    </ligand>
</feature>
<comment type="subunit">
    <text evidence="3 10">Monomer.</text>
</comment>
<dbReference type="InterPro" id="IPR012337">
    <property type="entry name" value="RNaseH-like_sf"/>
</dbReference>
<comment type="similarity">
    <text evidence="2 10">Belongs to the RNase H family.</text>
</comment>
<evidence type="ECO:0000256" key="7">
    <source>
        <dbReference type="ARBA" id="ARBA00022759"/>
    </source>
</evidence>